<evidence type="ECO:0000256" key="1">
    <source>
        <dbReference type="SAM" id="Phobius"/>
    </source>
</evidence>
<protein>
    <submittedName>
        <fullName evidence="2">Uncharacterized protein</fullName>
    </submittedName>
</protein>
<dbReference type="EMBL" id="LSDB01000078">
    <property type="protein sequence ID" value="KXB55016.1"/>
    <property type="molecule type" value="Genomic_DNA"/>
</dbReference>
<feature type="transmembrane region" description="Helical" evidence="1">
    <location>
        <begin position="23"/>
        <end position="46"/>
    </location>
</feature>
<keyword evidence="1" id="KW-0472">Membrane</keyword>
<evidence type="ECO:0000313" key="2">
    <source>
        <dbReference type="EMBL" id="KXB55016.1"/>
    </source>
</evidence>
<accession>A0ABR5TKA5</accession>
<evidence type="ECO:0000313" key="3">
    <source>
        <dbReference type="Proteomes" id="UP000070467"/>
    </source>
</evidence>
<keyword evidence="1" id="KW-1133">Transmembrane helix</keyword>
<reference evidence="2 3" key="1">
    <citation type="submission" date="2016-01" db="EMBL/GenBank/DDBJ databases">
        <authorList>
            <person name="Mitreva M."/>
            <person name="Pepin K.H."/>
            <person name="Mihindukulasuriya K.A."/>
            <person name="Fulton R."/>
            <person name="Fronick C."/>
            <person name="O'Laughlin M."/>
            <person name="Miner T."/>
            <person name="Herter B."/>
            <person name="Rosa B.A."/>
            <person name="Cordes M."/>
            <person name="Tomlinson C."/>
            <person name="Wollam A."/>
            <person name="Palsikar V.B."/>
            <person name="Mardis E.R."/>
            <person name="Wilson R.K."/>
        </authorList>
    </citation>
    <scope>NUCLEOTIDE SEQUENCE [LARGE SCALE GENOMIC DNA]</scope>
    <source>
        <strain evidence="2 3">KA00071</strain>
    </source>
</reference>
<gene>
    <name evidence="2" type="ORF">HMPREF1871_01267</name>
</gene>
<dbReference type="Proteomes" id="UP000070467">
    <property type="component" value="Unassembled WGS sequence"/>
</dbReference>
<comment type="caution">
    <text evidence="2">The sequence shown here is derived from an EMBL/GenBank/DDBJ whole genome shotgun (WGS) entry which is preliminary data.</text>
</comment>
<name>A0ABR5TKA5_9BACL</name>
<organism evidence="2 3">
    <name type="scientific">Gemelliphila asaccharolytica</name>
    <dbReference type="NCBI Taxonomy" id="502393"/>
    <lineage>
        <taxon>Bacteria</taxon>
        <taxon>Bacillati</taxon>
        <taxon>Bacillota</taxon>
        <taxon>Bacilli</taxon>
        <taxon>Bacillales</taxon>
        <taxon>Gemellaceae</taxon>
        <taxon>Gemelliphila</taxon>
    </lineage>
</organism>
<keyword evidence="3" id="KW-1185">Reference proteome</keyword>
<keyword evidence="1" id="KW-0812">Transmembrane</keyword>
<sequence length="48" mass="5866">MLPPLSTNRNYTVKKKIMQHNFFHYYTLIGIKVLLFLLLIELRYILVR</sequence>
<proteinExistence type="predicted"/>